<dbReference type="EMBL" id="BAAFST010000018">
    <property type="protein sequence ID" value="GAB1301477.1"/>
    <property type="molecule type" value="Genomic_DNA"/>
</dbReference>
<dbReference type="Proteomes" id="UP001623349">
    <property type="component" value="Unassembled WGS sequence"/>
</dbReference>
<dbReference type="InterPro" id="IPR020894">
    <property type="entry name" value="Cadherin_CS"/>
</dbReference>
<evidence type="ECO:0000256" key="1">
    <source>
        <dbReference type="ARBA" id="ARBA00004251"/>
    </source>
</evidence>
<feature type="region of interest" description="Disordered" evidence="14">
    <location>
        <begin position="887"/>
        <end position="962"/>
    </location>
</feature>
<keyword evidence="11 15" id="KW-0472">Membrane</keyword>
<evidence type="ECO:0000256" key="8">
    <source>
        <dbReference type="ARBA" id="ARBA00022889"/>
    </source>
</evidence>
<evidence type="ECO:0000256" key="16">
    <source>
        <dbReference type="SAM" id="SignalP"/>
    </source>
</evidence>
<proteinExistence type="predicted"/>
<feature type="domain" description="Cadherin" evidence="17">
    <location>
        <begin position="411"/>
        <end position="500"/>
    </location>
</feature>
<sequence length="1152" mass="125155">MARSPGGWCALLLLAVVCLDFGNGLHLEVFSTRSEGKRFPTRTHLVRQKRAWITAPVALREGEDLSRKNPIAKIHSDLAEEKGIKITYKYTGKGITEPPFGIFVFDRNTGELNITSILDREETPYFLLTGYALDSRGNNLEKPLDLRIKVLDINDNEPVFTQEVFVGSVEELSAAHTLVMKITATDADDPETLNSKVSYRIVSQEPADTPVFYLNKDTGEIYTTSFTLDREEYSSYSLTVEARDGNGQITDKPVQQAQVQIRILDVNDNIPVVESEMYEGTVEENQVNVEVMRIKVTDADEVGSDNWLANFTFASGNEGGYFHIETDTQTNEGIVTLVKEVNYEEIKKLDLSVLVTNKAAFHKSIRNKYKATPIPITVKVKNVVEGINFKSSIVSVPTSEAMDRSSLSRSIGKFQVFDEDTGQAAKVTYVKVQDADNWVSVDSTTSEIKLLKIPDFESRYVQNGTYTVKVLAISEDHPQKTITGTIVISVEDINDNCPVLVDSVRSICEDEPYVNVTAQDLDGLRNSGPFSFSIIDQPPGTAQQWKITRQESTSVLLQQQGERKLGRSDIPFLISDSQGFSCPERQVLQLTVCECLKGGGCASALYDNYVGLGPAAIALMILALLLLLLVPLLLLICHCGEGAKGFAPIPGTIEMLHPWNNEGAPPEDKSNGRLEVDSYPCVQLKFQSFVTVTQDPKEEVVPSLLVTDHAGGSAVRSGGGVGGAMLKEGVVKGSSSASVTKGHHELSEVDGRWEEYRSLLTVGTTHHVGTAGAIAAGETVRTTKATGASRDMSGARGAVAMNEEFLRSYFTEKVASYAGEDDLHMTKDCLLVYSQEDTDSLRGSVGCCSFIEGELDDLFLDDLGLKFKTLAEVCLGRKIDVAVDTEQRQKPVREASANLAPGSHYEQVTANSESTFSSNSGPQAPKPLHGAHTEKVTQEIVTESSVSSRQRQKVVPPPDPVASGNVIVTETSYAAGSAVPPSTVILAPRQPQSLVVTERVYAPASTLVDQHYANEDKVLVTERVIQPNGGIPKPLGVTQHLRDAQYVMVRERESILAPSSGVQPTLAMPSATAGGQNVTVTERILTPASTLQSSYQIPSETSVKARKTVLPSGGAMGPLPNLDVEESGHANSTITTSSTRVTKHSTVQHTYS</sequence>
<evidence type="ECO:0000256" key="9">
    <source>
        <dbReference type="ARBA" id="ARBA00022949"/>
    </source>
</evidence>
<evidence type="ECO:0000256" key="12">
    <source>
        <dbReference type="ARBA" id="ARBA00023180"/>
    </source>
</evidence>
<evidence type="ECO:0000313" key="18">
    <source>
        <dbReference type="EMBL" id="GAB1301477.1"/>
    </source>
</evidence>
<keyword evidence="6" id="KW-0677">Repeat</keyword>
<dbReference type="PRINTS" id="PR00205">
    <property type="entry name" value="CADHERIN"/>
</dbReference>
<evidence type="ECO:0000256" key="5">
    <source>
        <dbReference type="ARBA" id="ARBA00022692"/>
    </source>
</evidence>
<evidence type="ECO:0000256" key="7">
    <source>
        <dbReference type="ARBA" id="ARBA00022837"/>
    </source>
</evidence>
<keyword evidence="5 15" id="KW-0812">Transmembrane</keyword>
<comment type="caution">
    <text evidence="18">The sequence shown here is derived from an EMBL/GenBank/DDBJ whole genome shotgun (WGS) entry which is preliminary data.</text>
</comment>
<dbReference type="Gene3D" id="2.60.40.60">
    <property type="entry name" value="Cadherins"/>
    <property type="match status" value="5"/>
</dbReference>
<keyword evidence="12" id="KW-0325">Glycoprotein</keyword>
<feature type="compositionally biased region" description="Polar residues" evidence="14">
    <location>
        <begin position="906"/>
        <end position="922"/>
    </location>
</feature>
<feature type="domain" description="Cadherin" evidence="17">
    <location>
        <begin position="71"/>
        <end position="160"/>
    </location>
</feature>
<dbReference type="Pfam" id="PF00028">
    <property type="entry name" value="Cadherin"/>
    <property type="match status" value="3"/>
</dbReference>
<dbReference type="PROSITE" id="PS50268">
    <property type="entry name" value="CADHERIN_2"/>
    <property type="match status" value="4"/>
</dbReference>
<dbReference type="InterPro" id="IPR009122">
    <property type="entry name" value="Desmosomal_cadherin"/>
</dbReference>
<accession>A0ABQ0FQE9</accession>
<dbReference type="Gene3D" id="4.10.900.10">
    <property type="entry name" value="TCF3-CBD (Catenin binding domain)"/>
    <property type="match status" value="1"/>
</dbReference>
<evidence type="ECO:0000256" key="14">
    <source>
        <dbReference type="SAM" id="MobiDB-lite"/>
    </source>
</evidence>
<feature type="domain" description="Cadherin" evidence="17">
    <location>
        <begin position="161"/>
        <end position="273"/>
    </location>
</feature>
<dbReference type="PROSITE" id="PS00232">
    <property type="entry name" value="CADHERIN_1"/>
    <property type="match status" value="3"/>
</dbReference>
<keyword evidence="10 15" id="KW-1133">Transmembrane helix</keyword>
<evidence type="ECO:0000256" key="2">
    <source>
        <dbReference type="ARBA" id="ARBA00004568"/>
    </source>
</evidence>
<dbReference type="InterPro" id="IPR002126">
    <property type="entry name" value="Cadherin-like_dom"/>
</dbReference>
<name>A0ABQ0FQE9_APOSI</name>
<keyword evidence="9" id="KW-0965">Cell junction</keyword>
<feature type="region of interest" description="Disordered" evidence="14">
    <location>
        <begin position="1110"/>
        <end position="1152"/>
    </location>
</feature>
<dbReference type="SUPFAM" id="SSF49313">
    <property type="entry name" value="Cadherin-like"/>
    <property type="match status" value="5"/>
</dbReference>
<feature type="transmembrane region" description="Helical" evidence="15">
    <location>
        <begin position="615"/>
        <end position="636"/>
    </location>
</feature>
<evidence type="ECO:0000256" key="11">
    <source>
        <dbReference type="ARBA" id="ARBA00023136"/>
    </source>
</evidence>
<feature type="signal peptide" evidence="16">
    <location>
        <begin position="1"/>
        <end position="24"/>
    </location>
</feature>
<organism evidence="18 19">
    <name type="scientific">Apodemus speciosus</name>
    <name type="common">Large Japanese field mouse</name>
    <dbReference type="NCBI Taxonomy" id="105296"/>
    <lineage>
        <taxon>Eukaryota</taxon>
        <taxon>Metazoa</taxon>
        <taxon>Chordata</taxon>
        <taxon>Craniata</taxon>
        <taxon>Vertebrata</taxon>
        <taxon>Euteleostomi</taxon>
        <taxon>Mammalia</taxon>
        <taxon>Eutheria</taxon>
        <taxon>Euarchontoglires</taxon>
        <taxon>Glires</taxon>
        <taxon>Rodentia</taxon>
        <taxon>Myomorpha</taxon>
        <taxon>Muroidea</taxon>
        <taxon>Muridae</taxon>
        <taxon>Murinae</taxon>
        <taxon>Apodemus</taxon>
    </lineage>
</organism>
<evidence type="ECO:0000256" key="3">
    <source>
        <dbReference type="ARBA" id="ARBA00022475"/>
    </source>
</evidence>
<keyword evidence="7 13" id="KW-0106">Calcium</keyword>
<evidence type="ECO:0000256" key="6">
    <source>
        <dbReference type="ARBA" id="ARBA00022737"/>
    </source>
</evidence>
<reference evidence="18 19" key="1">
    <citation type="submission" date="2024-08" db="EMBL/GenBank/DDBJ databases">
        <title>The draft genome of Apodemus speciosus.</title>
        <authorList>
            <person name="Nabeshima K."/>
            <person name="Suzuki S."/>
            <person name="Onuma M."/>
        </authorList>
    </citation>
    <scope>NUCLEOTIDE SEQUENCE [LARGE SCALE GENOMIC DNA]</scope>
    <source>
        <strain evidence="18">IB14-021</strain>
    </source>
</reference>
<gene>
    <name evidence="18" type="ORF">APTSU1_001671500</name>
</gene>
<feature type="compositionally biased region" description="Polar residues" evidence="14">
    <location>
        <begin position="1129"/>
        <end position="1152"/>
    </location>
</feature>
<dbReference type="InterPro" id="IPR050971">
    <property type="entry name" value="Cadherin-domain_protein"/>
</dbReference>
<dbReference type="PRINTS" id="PR01819">
    <property type="entry name" value="DESMOGLEIN"/>
</dbReference>
<dbReference type="PANTHER" id="PTHR24025">
    <property type="entry name" value="DESMOGLEIN FAMILY MEMBER"/>
    <property type="match status" value="1"/>
</dbReference>
<keyword evidence="3" id="KW-1003">Cell membrane</keyword>
<evidence type="ECO:0000313" key="19">
    <source>
        <dbReference type="Proteomes" id="UP001623349"/>
    </source>
</evidence>
<dbReference type="PRINTS" id="PR01818">
    <property type="entry name" value="DESMOCADHERN"/>
</dbReference>
<evidence type="ECO:0000256" key="15">
    <source>
        <dbReference type="SAM" id="Phobius"/>
    </source>
</evidence>
<evidence type="ECO:0000259" key="17">
    <source>
        <dbReference type="PROSITE" id="PS50268"/>
    </source>
</evidence>
<dbReference type="SMART" id="SM00112">
    <property type="entry name" value="CA"/>
    <property type="match status" value="4"/>
</dbReference>
<keyword evidence="19" id="KW-1185">Reference proteome</keyword>
<keyword evidence="8" id="KW-0130">Cell adhesion</keyword>
<evidence type="ECO:0000256" key="13">
    <source>
        <dbReference type="PROSITE-ProRule" id="PRU00043"/>
    </source>
</evidence>
<evidence type="ECO:0000256" key="10">
    <source>
        <dbReference type="ARBA" id="ARBA00022989"/>
    </source>
</evidence>
<dbReference type="PANTHER" id="PTHR24025:SF1">
    <property type="entry name" value="DESMOGLEIN-2"/>
    <property type="match status" value="1"/>
</dbReference>
<dbReference type="InterPro" id="IPR027397">
    <property type="entry name" value="Catenin-bd_sf"/>
</dbReference>
<dbReference type="CDD" id="cd11304">
    <property type="entry name" value="Cadherin_repeat"/>
    <property type="match status" value="4"/>
</dbReference>
<comment type="subcellular location">
    <subcellularLocation>
        <location evidence="2">Cell junction</location>
        <location evidence="2">Desmosome</location>
    </subcellularLocation>
    <subcellularLocation>
        <location evidence="1">Cell membrane</location>
        <topology evidence="1">Single-pass type I membrane protein</topology>
    </subcellularLocation>
</comment>
<dbReference type="InterPro" id="IPR015919">
    <property type="entry name" value="Cadherin-like_sf"/>
</dbReference>
<evidence type="ECO:0000256" key="4">
    <source>
        <dbReference type="ARBA" id="ARBA00022685"/>
    </source>
</evidence>
<protein>
    <submittedName>
        <fullName evidence="18">Desmoglein-2</fullName>
    </submittedName>
</protein>
<feature type="domain" description="Cadherin" evidence="17">
    <location>
        <begin position="274"/>
        <end position="399"/>
    </location>
</feature>
<keyword evidence="16" id="KW-0732">Signal</keyword>
<keyword evidence="4" id="KW-0165">Cleavage on pair of basic residues</keyword>
<feature type="chain" id="PRO_5045754473" evidence="16">
    <location>
        <begin position="25"/>
        <end position="1152"/>
    </location>
</feature>